<dbReference type="Proteomes" id="UP001163255">
    <property type="component" value="Chromosome"/>
</dbReference>
<proteinExistence type="predicted"/>
<evidence type="ECO:0008006" key="3">
    <source>
        <dbReference type="Google" id="ProtNLM"/>
    </source>
</evidence>
<dbReference type="RefSeq" id="WP_262600330.1">
    <property type="nucleotide sequence ID" value="NZ_CP103300.1"/>
</dbReference>
<dbReference type="EMBL" id="CP103300">
    <property type="protein sequence ID" value="UYM17668.1"/>
    <property type="molecule type" value="Genomic_DNA"/>
</dbReference>
<name>A0ABY6H0A3_9GAMM</name>
<sequence length="236" mass="28079">MSRRFQPKDQHGRNIKMSPVNSNWMFTSQKNKNVLFLQTEDEYKFCYFLEFDARIQSYISQPPKIKYHIDQECHEYTADFLATTFSHGDCYFEVKTESFNLTDHKKNEDKYRSIGFDLNRQGYSFYIIDNFISKNRLLNENMKQLKGYRNLEVNQAYKKAFQEVFLNYGDEPIKLKKLIKNACRLIEGSKEEATFQAYVLISRGIIVFNTHEKFSRDVIVRFADESDINIWNAVPL</sequence>
<organism evidence="1 2">
    <name type="scientific">Endozoicomonas euniceicola</name>
    <dbReference type="NCBI Taxonomy" id="1234143"/>
    <lineage>
        <taxon>Bacteria</taxon>
        <taxon>Pseudomonadati</taxon>
        <taxon>Pseudomonadota</taxon>
        <taxon>Gammaproteobacteria</taxon>
        <taxon>Oceanospirillales</taxon>
        <taxon>Endozoicomonadaceae</taxon>
        <taxon>Endozoicomonas</taxon>
    </lineage>
</organism>
<evidence type="ECO:0000313" key="2">
    <source>
        <dbReference type="Proteomes" id="UP001163255"/>
    </source>
</evidence>
<accession>A0ABY6H0A3</accession>
<evidence type="ECO:0000313" key="1">
    <source>
        <dbReference type="EMBL" id="UYM17668.1"/>
    </source>
</evidence>
<protein>
    <recommendedName>
        <fullName evidence="3">TnsA endonuclease N-terminal domain-containing protein</fullName>
    </recommendedName>
</protein>
<gene>
    <name evidence="1" type="ORF">NX720_07110</name>
</gene>
<keyword evidence="2" id="KW-1185">Reference proteome</keyword>
<reference evidence="1" key="1">
    <citation type="submission" date="2022-10" db="EMBL/GenBank/DDBJ databases">
        <title>Completed Genome Sequence of two octocoral isolated bacterium, Endozoicomonas euniceicola EF212T and Endozoicomonas gorgoniicola PS125T.</title>
        <authorList>
            <person name="Chiou Y.-J."/>
            <person name="Chen Y.-H."/>
        </authorList>
    </citation>
    <scope>NUCLEOTIDE SEQUENCE</scope>
    <source>
        <strain evidence="1">EF212</strain>
    </source>
</reference>